<reference evidence="2" key="1">
    <citation type="journal article" date="2022" name="Mol. Ecol. Resour.">
        <title>The genomes of chicory, endive, great burdock and yacon provide insights into Asteraceae palaeo-polyploidization history and plant inulin production.</title>
        <authorList>
            <person name="Fan W."/>
            <person name="Wang S."/>
            <person name="Wang H."/>
            <person name="Wang A."/>
            <person name="Jiang F."/>
            <person name="Liu H."/>
            <person name="Zhao H."/>
            <person name="Xu D."/>
            <person name="Zhang Y."/>
        </authorList>
    </citation>
    <scope>NUCLEOTIDE SEQUENCE [LARGE SCALE GENOMIC DNA]</scope>
    <source>
        <strain evidence="2">cv. Yunnan</strain>
    </source>
</reference>
<dbReference type="EMBL" id="CM042041">
    <property type="protein sequence ID" value="KAI3712235.1"/>
    <property type="molecule type" value="Genomic_DNA"/>
</dbReference>
<keyword evidence="2" id="KW-1185">Reference proteome</keyword>
<gene>
    <name evidence="1" type="ORF">L1987_70786</name>
</gene>
<sequence length="1472" mass="166496">MPNTRSQGSPSFASFQEPERELHERTRDFRERLEELVKPKVRSTSPVPISIMGDADPPARRTVHQRASEGVTGARSSITRPTIPNTNSWQIPSHVMSTITHATQFHGLEDEDAPGHLSRFARICDTFNITGVSKDAIYLRLFPFSLSGRASTWLDTLPDNSITTWEDLEAKFFKKYFPPSRAARLRDQIHSFRMDPDEPYHMAWERFNALLSRCPQHGLPDWALVEKFYNGLTFETQQMFNTAAGGHIMDRLEPEECEDMFESFAQAEQQHPRSVRDSIPTARSHASSPRGVHQVTPDTSVAAALASMANEIKELKLSALRCQVCRGGHDTRDCPVHNQEHVSYAGNQYQNRNYNNSNTFGSGWRSGFTGRQQQYGGAEEGASYGSTVGSRRIEEMMETQTQLLAQLVQNNKDARLRLDSHDTLMKNQQSAFQDLQRTVGDIARSIHDRQGSPSTGPNASVMAVSIESVESKVVEEVDPHSKEHNIPSVEEVNKIDWEARFAEIDARMLKETESNVVSTRSMIEKEDESPPVVVEEEPVEEEIVVEVPTKKAQEKKKGVEMKSPEIDLSRIPYPARVLPHKHAKEYGHFLDMFKQLKVNLPFVEVLQHMPKYAKFLKGLLSNKKKLEEVSGVSLGEQCSAVVQNHLPEKLSDSGRFTIPCLLGNLPLHHALADLGASINLMPYSLYKQLDLGEPQPTRMSISLADRSVKYPRGIVENLLVKVGNFVFPVDFVILDMEVDDKVPLILGRPFLRTAKAMIDVFDGKLTLRVGDEVLTFNAVESGKGVGEHSHSVCMLDSFIDHHWDSDPMLEVGEPAPNIEEPSEWALELERLLGEPDDYGDDEMPDDVLNIMAEFEDVMGKTPSVGKLVDIVEDPYDDPGESEEAIPLKISIPEPSHVLTLVCAEGRIEKPTPNSNPPRSRPPRKRTRESREVELKMEQTPSVGICKDDSTLGYLNNVIFGPGRFKLWWKDWIATCDMSLMFESSSCLLEESMLDSVRKIVGNEAPDKSLGRPNFLAFAVREEYPLRLTRCVLLHIEDNVSFKCGDELGNINEEYVKKTSEETKPGKVQRSKDNFLKFRSLATVWTTSFTNSQFPNHVCKLNKALYGLKQAPRAWFQRLSTFLIHTGFTCSRSDPSLFIFRRDACVMYLLVYVDDLSLTGNQPNALTAFITRLNHEFAIKDLGELNYFLGLEITYTQNGLFLNQSKYTIDILTRAKMLDAKPAPTPLSTNVSFVSTCDLFPDATHYRSIVGALQYLTITRPDISYAVNQVSQFLHAPTVHHYQEVKRILRYLKGTLAFGLHYSRPQHTNLLGYSDADWARCLETRRSTYGYSVFLGENLISWSAKKQPTIARSSCESEYRAMANTAAEIIWLTHLLQELHALPPERPTILCDNRSALFLTQNPVAHKRAKHIDLDYHFIRKLVSSGKLYTKFVPTKLQVADIFTKSLPSPQFIHFRQMLRLGPPPFRLRGDIR</sequence>
<proteinExistence type="predicted"/>
<reference evidence="1 2" key="2">
    <citation type="journal article" date="2022" name="Mol. Ecol. Resour.">
        <title>The genomes of chicory, endive, great burdock and yacon provide insights into Asteraceae paleo-polyploidization history and plant inulin production.</title>
        <authorList>
            <person name="Fan W."/>
            <person name="Wang S."/>
            <person name="Wang H."/>
            <person name="Wang A."/>
            <person name="Jiang F."/>
            <person name="Liu H."/>
            <person name="Zhao H."/>
            <person name="Xu D."/>
            <person name="Zhang Y."/>
        </authorList>
    </citation>
    <scope>NUCLEOTIDE SEQUENCE [LARGE SCALE GENOMIC DNA]</scope>
    <source>
        <strain evidence="2">cv. Yunnan</strain>
        <tissue evidence="1">Leaves</tissue>
    </source>
</reference>
<organism evidence="1 2">
    <name type="scientific">Smallanthus sonchifolius</name>
    <dbReference type="NCBI Taxonomy" id="185202"/>
    <lineage>
        <taxon>Eukaryota</taxon>
        <taxon>Viridiplantae</taxon>
        <taxon>Streptophyta</taxon>
        <taxon>Embryophyta</taxon>
        <taxon>Tracheophyta</taxon>
        <taxon>Spermatophyta</taxon>
        <taxon>Magnoliopsida</taxon>
        <taxon>eudicotyledons</taxon>
        <taxon>Gunneridae</taxon>
        <taxon>Pentapetalae</taxon>
        <taxon>asterids</taxon>
        <taxon>campanulids</taxon>
        <taxon>Asterales</taxon>
        <taxon>Asteraceae</taxon>
        <taxon>Asteroideae</taxon>
        <taxon>Heliantheae alliance</taxon>
        <taxon>Millerieae</taxon>
        <taxon>Smallanthus</taxon>
    </lineage>
</organism>
<evidence type="ECO:0000313" key="2">
    <source>
        <dbReference type="Proteomes" id="UP001056120"/>
    </source>
</evidence>
<accession>A0ACB9AQN6</accession>
<name>A0ACB9AQN6_9ASTR</name>
<evidence type="ECO:0000313" key="1">
    <source>
        <dbReference type="EMBL" id="KAI3712235.1"/>
    </source>
</evidence>
<protein>
    <submittedName>
        <fullName evidence="1">Uncharacterized protein</fullName>
    </submittedName>
</protein>
<dbReference type="Proteomes" id="UP001056120">
    <property type="component" value="Linkage Group LG24"/>
</dbReference>
<comment type="caution">
    <text evidence="1">The sequence shown here is derived from an EMBL/GenBank/DDBJ whole genome shotgun (WGS) entry which is preliminary data.</text>
</comment>